<evidence type="ECO:0000313" key="1">
    <source>
        <dbReference type="EMBL" id="KAI5071635.1"/>
    </source>
</evidence>
<evidence type="ECO:0000313" key="2">
    <source>
        <dbReference type="Proteomes" id="UP000886520"/>
    </source>
</evidence>
<name>A0A9D4ZFT8_ADICA</name>
<keyword evidence="2" id="KW-1185">Reference proteome</keyword>
<dbReference type="EMBL" id="JABFUD020000013">
    <property type="protein sequence ID" value="KAI5071635.1"/>
    <property type="molecule type" value="Genomic_DNA"/>
</dbReference>
<dbReference type="AlphaFoldDB" id="A0A9D4ZFT8"/>
<organism evidence="1 2">
    <name type="scientific">Adiantum capillus-veneris</name>
    <name type="common">Maidenhair fern</name>
    <dbReference type="NCBI Taxonomy" id="13818"/>
    <lineage>
        <taxon>Eukaryota</taxon>
        <taxon>Viridiplantae</taxon>
        <taxon>Streptophyta</taxon>
        <taxon>Embryophyta</taxon>
        <taxon>Tracheophyta</taxon>
        <taxon>Polypodiopsida</taxon>
        <taxon>Polypodiidae</taxon>
        <taxon>Polypodiales</taxon>
        <taxon>Pteridineae</taxon>
        <taxon>Pteridaceae</taxon>
        <taxon>Vittarioideae</taxon>
        <taxon>Adiantum</taxon>
    </lineage>
</organism>
<protein>
    <submittedName>
        <fullName evidence="1">Uncharacterized protein</fullName>
    </submittedName>
</protein>
<reference evidence="1" key="1">
    <citation type="submission" date="2021-01" db="EMBL/GenBank/DDBJ databases">
        <title>Adiantum capillus-veneris genome.</title>
        <authorList>
            <person name="Fang Y."/>
            <person name="Liao Q."/>
        </authorList>
    </citation>
    <scope>NUCLEOTIDE SEQUENCE</scope>
    <source>
        <strain evidence="1">H3</strain>
        <tissue evidence="1">Leaf</tissue>
    </source>
</reference>
<comment type="caution">
    <text evidence="1">The sequence shown here is derived from an EMBL/GenBank/DDBJ whole genome shotgun (WGS) entry which is preliminary data.</text>
</comment>
<proteinExistence type="predicted"/>
<dbReference type="Proteomes" id="UP000886520">
    <property type="component" value="Chromosome 13"/>
</dbReference>
<sequence length="60" mass="6583">MKRKKWVRKLGVMFPINVDGYDEKGLMHEAGCGVGHAPCDGELLACEAEVNLEDCWGGDC</sequence>
<gene>
    <name evidence="1" type="ORF">GOP47_0013886</name>
</gene>
<accession>A0A9D4ZFT8</accession>